<feature type="region of interest" description="Disordered" evidence="1">
    <location>
        <begin position="1"/>
        <end position="21"/>
    </location>
</feature>
<accession>A0A6J6E352</accession>
<sequence length="64" mass="6965">MSRGSPLRQLGATGERVHERRGHLPVGVDVLDVASDPPFATNRDADSTGVNLPSDAMRREPRSR</sequence>
<evidence type="ECO:0000256" key="1">
    <source>
        <dbReference type="SAM" id="MobiDB-lite"/>
    </source>
</evidence>
<name>A0A6J6E352_9ZZZZ</name>
<dbReference type="AlphaFoldDB" id="A0A6J6E352"/>
<organism evidence="2">
    <name type="scientific">freshwater metagenome</name>
    <dbReference type="NCBI Taxonomy" id="449393"/>
    <lineage>
        <taxon>unclassified sequences</taxon>
        <taxon>metagenomes</taxon>
        <taxon>ecological metagenomes</taxon>
    </lineage>
</organism>
<gene>
    <name evidence="2" type="ORF">UFOPK1493_02341</name>
</gene>
<proteinExistence type="predicted"/>
<protein>
    <submittedName>
        <fullName evidence="2">Unannotated protein</fullName>
    </submittedName>
</protein>
<feature type="region of interest" description="Disordered" evidence="1">
    <location>
        <begin position="35"/>
        <end position="64"/>
    </location>
</feature>
<dbReference type="EMBL" id="CAEZSR010000093">
    <property type="protein sequence ID" value="CAB4570246.1"/>
    <property type="molecule type" value="Genomic_DNA"/>
</dbReference>
<evidence type="ECO:0000313" key="2">
    <source>
        <dbReference type="EMBL" id="CAB4570246.1"/>
    </source>
</evidence>
<reference evidence="2" key="1">
    <citation type="submission" date="2020-05" db="EMBL/GenBank/DDBJ databases">
        <authorList>
            <person name="Chiriac C."/>
            <person name="Salcher M."/>
            <person name="Ghai R."/>
            <person name="Kavagutti S V."/>
        </authorList>
    </citation>
    <scope>NUCLEOTIDE SEQUENCE</scope>
</reference>